<evidence type="ECO:0000313" key="3">
    <source>
        <dbReference type="Proteomes" id="UP000275267"/>
    </source>
</evidence>
<dbReference type="OrthoDB" id="694614at2759"/>
<dbReference type="InterPro" id="IPR056018">
    <property type="entry name" value="DUF7597"/>
</dbReference>
<dbReference type="PANTHER" id="PTHR33075">
    <property type="entry name" value="OS02G0499800 PROTEIN"/>
    <property type="match status" value="1"/>
</dbReference>
<dbReference type="Pfam" id="PF24530">
    <property type="entry name" value="DUF7597"/>
    <property type="match status" value="1"/>
</dbReference>
<gene>
    <name evidence="2" type="ORF">C2845_PM13G03640</name>
</gene>
<dbReference type="EMBL" id="PQIB02000008">
    <property type="protein sequence ID" value="RLN03176.1"/>
    <property type="molecule type" value="Genomic_DNA"/>
</dbReference>
<name>A0A3L6RFU1_PANMI</name>
<dbReference type="AlphaFoldDB" id="A0A3L6RFU1"/>
<evidence type="ECO:0000313" key="2">
    <source>
        <dbReference type="EMBL" id="RLN03176.1"/>
    </source>
</evidence>
<dbReference type="Proteomes" id="UP000275267">
    <property type="component" value="Unassembled WGS sequence"/>
</dbReference>
<protein>
    <recommendedName>
        <fullName evidence="1">DUF7597 domain-containing protein</fullName>
    </recommendedName>
</protein>
<sequence length="256" mass="29087">MAAFDIEPERFIPTRMDLEDGGPNRRERVIVCFSSAPSRRHEEYAIAVTEENLTPAQCPTFMHEVREYISVVARRQVVSFSPHPHGIGIYGFQSSCDRDNLVYNSPHWIGNRSFSLVNHDEAMNCRRSVFARVGWVLLVDYPLDYKEPHFIHQACTLIGKVLQWHSNDTSKARLLVKFLIENVAVVPRVIKLKSGRALDGEGRAWLVRVFILNSQFADQIIDDDEDNFPNNGDNNNGGNGNNEVVFVANLANPHQQ</sequence>
<organism evidence="2 3">
    <name type="scientific">Panicum miliaceum</name>
    <name type="common">Proso millet</name>
    <name type="synonym">Broomcorn millet</name>
    <dbReference type="NCBI Taxonomy" id="4540"/>
    <lineage>
        <taxon>Eukaryota</taxon>
        <taxon>Viridiplantae</taxon>
        <taxon>Streptophyta</taxon>
        <taxon>Embryophyta</taxon>
        <taxon>Tracheophyta</taxon>
        <taxon>Spermatophyta</taxon>
        <taxon>Magnoliopsida</taxon>
        <taxon>Liliopsida</taxon>
        <taxon>Poales</taxon>
        <taxon>Poaceae</taxon>
        <taxon>PACMAD clade</taxon>
        <taxon>Panicoideae</taxon>
        <taxon>Panicodae</taxon>
        <taxon>Paniceae</taxon>
        <taxon>Panicinae</taxon>
        <taxon>Panicum</taxon>
        <taxon>Panicum sect. Panicum</taxon>
    </lineage>
</organism>
<dbReference type="PANTHER" id="PTHR33075:SF10">
    <property type="entry name" value="DUF4283 DOMAIN-CONTAINING PROTEIN"/>
    <property type="match status" value="1"/>
</dbReference>
<feature type="domain" description="DUF7597" evidence="1">
    <location>
        <begin position="7"/>
        <end position="128"/>
    </location>
</feature>
<comment type="caution">
    <text evidence="2">The sequence shown here is derived from an EMBL/GenBank/DDBJ whole genome shotgun (WGS) entry which is preliminary data.</text>
</comment>
<proteinExistence type="predicted"/>
<accession>A0A3L6RFU1</accession>
<evidence type="ECO:0000259" key="1">
    <source>
        <dbReference type="Pfam" id="PF24530"/>
    </source>
</evidence>
<reference evidence="3" key="1">
    <citation type="journal article" date="2019" name="Nat. Commun.">
        <title>The genome of broomcorn millet.</title>
        <authorList>
            <person name="Zou C."/>
            <person name="Miki D."/>
            <person name="Li D."/>
            <person name="Tang Q."/>
            <person name="Xiao L."/>
            <person name="Rajput S."/>
            <person name="Deng P."/>
            <person name="Jia W."/>
            <person name="Huang R."/>
            <person name="Zhang M."/>
            <person name="Sun Y."/>
            <person name="Hu J."/>
            <person name="Fu X."/>
            <person name="Schnable P.S."/>
            <person name="Li F."/>
            <person name="Zhang H."/>
            <person name="Feng B."/>
            <person name="Zhu X."/>
            <person name="Liu R."/>
            <person name="Schnable J.C."/>
            <person name="Zhu J.-K."/>
            <person name="Zhang H."/>
        </authorList>
    </citation>
    <scope>NUCLEOTIDE SEQUENCE [LARGE SCALE GENOMIC DNA]</scope>
</reference>
<keyword evidence="3" id="KW-1185">Reference proteome</keyword>